<evidence type="ECO:0000313" key="2">
    <source>
        <dbReference type="Proteomes" id="UP000008703"/>
    </source>
</evidence>
<sequence>MGEELIASCHRALLAASVSHPSVAGYELLLHPALESSVVRFEEEARLLPGSFGTLVGARAVIYTLGAGGSFAVFCRTHAHRLEVVVGVPEAGGAGGAGPSGP</sequence>
<protein>
    <submittedName>
        <fullName evidence="1">Uncharacterized protein</fullName>
    </submittedName>
</protein>
<dbReference type="AlphaFoldDB" id="G2PI06"/>
<keyword evidence="2" id="KW-1185">Reference proteome</keyword>
<evidence type="ECO:0000313" key="1">
    <source>
        <dbReference type="EMBL" id="AEM88957.1"/>
    </source>
</evidence>
<dbReference type="KEGG" id="svl:Strvi_0184"/>
<geneLocation type="plasmid" evidence="1 2">
    <name>pSTRVI02</name>
</geneLocation>
<organism evidence="1 2">
    <name type="scientific">Streptomyces violaceusniger (strain Tu 4113)</name>
    <dbReference type="NCBI Taxonomy" id="653045"/>
    <lineage>
        <taxon>Bacteria</taxon>
        <taxon>Bacillati</taxon>
        <taxon>Actinomycetota</taxon>
        <taxon>Actinomycetes</taxon>
        <taxon>Kitasatosporales</taxon>
        <taxon>Streptomycetaceae</taxon>
        <taxon>Streptomyces</taxon>
        <taxon>Streptomyces violaceusniger group</taxon>
    </lineage>
</organism>
<accession>G2PI06</accession>
<keyword evidence="1" id="KW-0614">Plasmid</keyword>
<dbReference type="Proteomes" id="UP000008703">
    <property type="component" value="Plasmid pSTRVI02"/>
</dbReference>
<name>G2PI06_STRV4</name>
<gene>
    <name evidence="1" type="ORF">Strvi_0184</name>
</gene>
<dbReference type="HOGENOM" id="CLU_2275991_0_0_11"/>
<reference evidence="1" key="1">
    <citation type="submission" date="2011-08" db="EMBL/GenBank/DDBJ databases">
        <title>Complete sequence of plasmid 2 of Streptomyces violaceusniger Tu 4113.</title>
        <authorList>
            <consortium name="US DOE Joint Genome Institute"/>
            <person name="Lucas S."/>
            <person name="Han J."/>
            <person name="Lapidus A."/>
            <person name="Cheng J.-F."/>
            <person name="Goodwin L."/>
            <person name="Pitluck S."/>
            <person name="Peters L."/>
            <person name="Ivanova N."/>
            <person name="Daligault H."/>
            <person name="Detter J.C."/>
            <person name="Han C."/>
            <person name="Tapia R."/>
            <person name="Land M."/>
            <person name="Hauser L."/>
            <person name="Kyrpides N."/>
            <person name="Ivanova N."/>
            <person name="Pagani I."/>
            <person name="Hagen A."/>
            <person name="Katz L."/>
            <person name="Fiedler H.-P."/>
            <person name="Keasling J."/>
            <person name="Fortman J."/>
            <person name="Woyke T."/>
        </authorList>
    </citation>
    <scope>NUCLEOTIDE SEQUENCE [LARGE SCALE GENOMIC DNA]</scope>
    <source>
        <strain evidence="1">Tu 4113</strain>
        <plasmid evidence="1">pSTRVI02</plasmid>
    </source>
</reference>
<proteinExistence type="predicted"/>
<dbReference type="EMBL" id="CP002996">
    <property type="protein sequence ID" value="AEM88957.1"/>
    <property type="molecule type" value="Genomic_DNA"/>
</dbReference>